<reference evidence="2" key="2">
    <citation type="journal article" date="2017" name="Genome Announc.">
        <title>Draft genome sequence of Paludibacter jiangxiensis NM7(T), a propionate-producing fermentative bacterium.</title>
        <authorList>
            <person name="Qiu Y.-L."/>
            <person name="Tourlousse D.M."/>
            <person name="Matsuura N."/>
            <person name="Ohashi A."/>
            <person name="Sekiguchi Y."/>
        </authorList>
    </citation>
    <scope>NUCLEOTIDE SEQUENCE [LARGE SCALE GENOMIC DNA]</scope>
    <source>
        <strain evidence="2">NM7</strain>
    </source>
</reference>
<dbReference type="EMBL" id="BDCR01000001">
    <property type="protein sequence ID" value="GAT62231.1"/>
    <property type="molecule type" value="Genomic_DNA"/>
</dbReference>
<dbReference type="AlphaFoldDB" id="A0A170Z0I2"/>
<sequence>MKTKVVKQISFSSLRGVGGALLLFVVLLLAGCTQKSTQYPSVIEIVNKGDSRLHLADFVNFCKENKLDTTSVYEWNKHWVIYSYFTDINAVKANLEKSFPSTQVKLYERPFYVFDRKKCDKDDVAKECTNIIMSANLVKDTTMQKQYMEYHRTQFEKWPEVSKGFCNANFQQLLVFRSGRQLMLVISIPKGDKFEDLNPKTSENNPRVDQWNALMSKYQEGIEDAPVGTSWVMFENRK</sequence>
<evidence type="ECO:0000313" key="1">
    <source>
        <dbReference type="EMBL" id="GAT62231.1"/>
    </source>
</evidence>
<dbReference type="Proteomes" id="UP000076586">
    <property type="component" value="Unassembled WGS sequence"/>
</dbReference>
<dbReference type="OrthoDB" id="1430580at2"/>
<dbReference type="InterPro" id="IPR052996">
    <property type="entry name" value="Carb_Metab_Mutarotase"/>
</dbReference>
<dbReference type="InterPro" id="IPR011008">
    <property type="entry name" value="Dimeric_a/b-barrel"/>
</dbReference>
<dbReference type="PANTHER" id="PTHR43239:SF1">
    <property type="entry name" value="UPF0734 PROTEIN DDB_G0273871_DDB_G0273177"/>
    <property type="match status" value="1"/>
</dbReference>
<dbReference type="GO" id="GO:0016857">
    <property type="term" value="F:racemase and epimerase activity, acting on carbohydrates and derivatives"/>
    <property type="evidence" value="ECO:0007669"/>
    <property type="project" value="InterPro"/>
</dbReference>
<organism evidence="1 2">
    <name type="scientific">Paludibacter jiangxiensis</name>
    <dbReference type="NCBI Taxonomy" id="681398"/>
    <lineage>
        <taxon>Bacteria</taxon>
        <taxon>Pseudomonadati</taxon>
        <taxon>Bacteroidota</taxon>
        <taxon>Bacteroidia</taxon>
        <taxon>Bacteroidales</taxon>
        <taxon>Paludibacteraceae</taxon>
        <taxon>Paludibacter</taxon>
    </lineage>
</organism>
<comment type="caution">
    <text evidence="1">The sequence shown here is derived from an EMBL/GenBank/DDBJ whole genome shotgun (WGS) entry which is preliminary data.</text>
</comment>
<dbReference type="PROSITE" id="PS51257">
    <property type="entry name" value="PROKAR_LIPOPROTEIN"/>
    <property type="match status" value="1"/>
</dbReference>
<dbReference type="RefSeq" id="WP_068702250.1">
    <property type="nucleotide sequence ID" value="NZ_BDCR01000001.1"/>
</dbReference>
<evidence type="ECO:0008006" key="3">
    <source>
        <dbReference type="Google" id="ProtNLM"/>
    </source>
</evidence>
<name>A0A170Z0I2_9BACT</name>
<proteinExistence type="predicted"/>
<dbReference type="Pfam" id="PF05336">
    <property type="entry name" value="rhaM"/>
    <property type="match status" value="1"/>
</dbReference>
<dbReference type="Gene3D" id="3.30.70.100">
    <property type="match status" value="1"/>
</dbReference>
<dbReference type="InterPro" id="IPR008000">
    <property type="entry name" value="Rham/fucose_mutarotase"/>
</dbReference>
<evidence type="ECO:0000313" key="2">
    <source>
        <dbReference type="Proteomes" id="UP000076586"/>
    </source>
</evidence>
<reference evidence="2" key="1">
    <citation type="submission" date="2016-04" db="EMBL/GenBank/DDBJ databases">
        <title>Draft genome sequence of Paludibacter jiangxiensis strain NM7.</title>
        <authorList>
            <person name="Qiu Y."/>
            <person name="Matsuura N."/>
            <person name="Ohashi A."/>
            <person name="Tourlousse M.D."/>
            <person name="Sekiguchi Y."/>
        </authorList>
    </citation>
    <scope>NUCLEOTIDE SEQUENCE [LARGE SCALE GENOMIC DNA]</scope>
    <source>
        <strain evidence="2">NM7</strain>
    </source>
</reference>
<keyword evidence="2" id="KW-1185">Reference proteome</keyword>
<dbReference type="STRING" id="681398.PJIAN_1824"/>
<accession>A0A170Z0I2</accession>
<gene>
    <name evidence="1" type="ORF">PJIAN_1824</name>
</gene>
<dbReference type="PANTHER" id="PTHR43239">
    <property type="entry name" value="UPF0734 PROTEIN DDB_G0273871/DDB_G0273177"/>
    <property type="match status" value="1"/>
</dbReference>
<protein>
    <recommendedName>
        <fullName evidence="3">L-rhamnose mutarotase</fullName>
    </recommendedName>
</protein>
<dbReference type="SUPFAM" id="SSF54909">
    <property type="entry name" value="Dimeric alpha+beta barrel"/>
    <property type="match status" value="1"/>
</dbReference>